<keyword evidence="5" id="KW-0808">Transferase</keyword>
<dbReference type="SUPFAM" id="SSF46785">
    <property type="entry name" value="Winged helix' DNA-binding domain"/>
    <property type="match status" value="1"/>
</dbReference>
<keyword evidence="3" id="KW-0804">Transcription</keyword>
<dbReference type="InterPro" id="IPR018490">
    <property type="entry name" value="cNMP-bd_dom_sf"/>
</dbReference>
<evidence type="ECO:0000313" key="5">
    <source>
        <dbReference type="EMBL" id="SCY76112.1"/>
    </source>
</evidence>
<evidence type="ECO:0000256" key="1">
    <source>
        <dbReference type="ARBA" id="ARBA00023015"/>
    </source>
</evidence>
<dbReference type="AlphaFoldDB" id="A0A1G5IJ68"/>
<dbReference type="STRING" id="1120976.SAMN03080606_02411"/>
<dbReference type="InterPro" id="IPR012318">
    <property type="entry name" value="HTH_CRP"/>
</dbReference>
<dbReference type="RefSeq" id="WP_091543670.1">
    <property type="nucleotide sequence ID" value="NZ_FMUS01000015.1"/>
</dbReference>
<dbReference type="GO" id="GO:0016301">
    <property type="term" value="F:kinase activity"/>
    <property type="evidence" value="ECO:0007669"/>
    <property type="project" value="UniProtKB-KW"/>
</dbReference>
<name>A0A1G5IJ68_9FIRM</name>
<dbReference type="Proteomes" id="UP000198636">
    <property type="component" value="Unassembled WGS sequence"/>
</dbReference>
<proteinExistence type="predicted"/>
<dbReference type="OrthoDB" id="3176638at2"/>
<evidence type="ECO:0000256" key="2">
    <source>
        <dbReference type="ARBA" id="ARBA00023125"/>
    </source>
</evidence>
<dbReference type="PANTHER" id="PTHR24567:SF58">
    <property type="entry name" value="CYCLIC AMP-BINDING REGULATORY PROTEIN"/>
    <property type="match status" value="1"/>
</dbReference>
<keyword evidence="2" id="KW-0238">DNA-binding</keyword>
<keyword evidence="5" id="KW-0418">Kinase</keyword>
<dbReference type="InterPro" id="IPR036390">
    <property type="entry name" value="WH_DNA-bd_sf"/>
</dbReference>
<evidence type="ECO:0000259" key="4">
    <source>
        <dbReference type="PROSITE" id="PS50042"/>
    </source>
</evidence>
<dbReference type="GO" id="GO:0003700">
    <property type="term" value="F:DNA-binding transcription factor activity"/>
    <property type="evidence" value="ECO:0007669"/>
    <property type="project" value="TreeGrafter"/>
</dbReference>
<dbReference type="SMART" id="SM00100">
    <property type="entry name" value="cNMP"/>
    <property type="match status" value="1"/>
</dbReference>
<accession>A0A1G5IJ68</accession>
<dbReference type="Pfam" id="PF00027">
    <property type="entry name" value="cNMP_binding"/>
    <property type="match status" value="1"/>
</dbReference>
<keyword evidence="1" id="KW-0805">Transcription regulation</keyword>
<gene>
    <name evidence="5" type="ORF">SAMN03080606_02411</name>
</gene>
<evidence type="ECO:0000313" key="6">
    <source>
        <dbReference type="Proteomes" id="UP000198636"/>
    </source>
</evidence>
<feature type="domain" description="Cyclic nucleotide-binding" evidence="4">
    <location>
        <begin position="13"/>
        <end position="136"/>
    </location>
</feature>
<dbReference type="InterPro" id="IPR050397">
    <property type="entry name" value="Env_Response_Regulators"/>
</dbReference>
<dbReference type="InterPro" id="IPR000595">
    <property type="entry name" value="cNMP-bd_dom"/>
</dbReference>
<dbReference type="GO" id="GO:0003677">
    <property type="term" value="F:DNA binding"/>
    <property type="evidence" value="ECO:0007669"/>
    <property type="project" value="UniProtKB-KW"/>
</dbReference>
<keyword evidence="6" id="KW-1185">Reference proteome</keyword>
<dbReference type="Gene3D" id="2.60.120.10">
    <property type="entry name" value="Jelly Rolls"/>
    <property type="match status" value="1"/>
</dbReference>
<dbReference type="InterPro" id="IPR014710">
    <property type="entry name" value="RmlC-like_jellyroll"/>
</dbReference>
<dbReference type="EMBL" id="FMUS01000015">
    <property type="protein sequence ID" value="SCY76112.1"/>
    <property type="molecule type" value="Genomic_DNA"/>
</dbReference>
<dbReference type="Pfam" id="PF13545">
    <property type="entry name" value="HTH_Crp_2"/>
    <property type="match status" value="1"/>
</dbReference>
<sequence length="226" mass="25968">MHSIIKLLGNCTLFNHLSIDELTQLLSDITYNIKYYNKNQVVFSPHHSSDTLGIILDGSVDVQKIFASGKAVTVNRKFQYDLIEDASIFANIDYYPSSISTCENSRILLINKNNILKLFSKDEKIMFKYLQSVSNRVLALNTIIEILSLNSVHAKIAYFLLVERNTQNSNIIKLKFSKKSWAEHLNVSRPTLSRELRNMNLEGIISFNKRTIEIHQIEKLEKLCSI</sequence>
<dbReference type="SUPFAM" id="SSF51206">
    <property type="entry name" value="cAMP-binding domain-like"/>
    <property type="match status" value="1"/>
</dbReference>
<organism evidence="5 6">
    <name type="scientific">Alkaliphilus peptidifermentans DSM 18978</name>
    <dbReference type="NCBI Taxonomy" id="1120976"/>
    <lineage>
        <taxon>Bacteria</taxon>
        <taxon>Bacillati</taxon>
        <taxon>Bacillota</taxon>
        <taxon>Clostridia</taxon>
        <taxon>Peptostreptococcales</taxon>
        <taxon>Natronincolaceae</taxon>
        <taxon>Alkaliphilus</taxon>
    </lineage>
</organism>
<dbReference type="PANTHER" id="PTHR24567">
    <property type="entry name" value="CRP FAMILY TRANSCRIPTIONAL REGULATORY PROTEIN"/>
    <property type="match status" value="1"/>
</dbReference>
<dbReference type="GO" id="GO:0005829">
    <property type="term" value="C:cytosol"/>
    <property type="evidence" value="ECO:0007669"/>
    <property type="project" value="TreeGrafter"/>
</dbReference>
<evidence type="ECO:0000256" key="3">
    <source>
        <dbReference type="ARBA" id="ARBA00023163"/>
    </source>
</evidence>
<reference evidence="5 6" key="1">
    <citation type="submission" date="2016-10" db="EMBL/GenBank/DDBJ databases">
        <authorList>
            <person name="de Groot N.N."/>
        </authorList>
    </citation>
    <scope>NUCLEOTIDE SEQUENCE [LARGE SCALE GENOMIC DNA]</scope>
    <source>
        <strain evidence="5 6">DSM 18978</strain>
    </source>
</reference>
<dbReference type="PROSITE" id="PS50042">
    <property type="entry name" value="CNMP_BINDING_3"/>
    <property type="match status" value="1"/>
</dbReference>
<protein>
    <submittedName>
        <fullName evidence="5">cAMP-binding domain of CRP or a regulatory subunit of cAMP-dependent protein kinases</fullName>
    </submittedName>
</protein>
<dbReference type="CDD" id="cd00038">
    <property type="entry name" value="CAP_ED"/>
    <property type="match status" value="1"/>
</dbReference>